<evidence type="ECO:0000313" key="3">
    <source>
        <dbReference type="Proteomes" id="UP001642464"/>
    </source>
</evidence>
<comment type="caution">
    <text evidence="2">The sequence shown here is derived from an EMBL/GenBank/DDBJ whole genome shotgun (WGS) entry which is preliminary data.</text>
</comment>
<accession>A0ABP0SFZ5</accession>
<evidence type="ECO:0000313" key="2">
    <source>
        <dbReference type="EMBL" id="CAK9111185.1"/>
    </source>
</evidence>
<sequence length="268" mass="30688">MESYGEAVNAARETDPLNECCFRMNTADQDVMFFLATDDPNVEERMKSCGGPDVADEGDVPINQWFHVVDISPVDRKAWAPTAAFREVAVIPDDPEDFVIKDAEHSGAGWQVSGDVPRAPMRGVRRVMAEAEISDSDSDKEEGFPDYYNDEEQESDDEKQGKRFSLQFERVVPDSAYSVSAEDGVLMDPTSPERTEIEEAFAERWWSDLRRRFFRHNHRAYAIVDGQWQRVPDPKGPHYKPRKRYRPRAHQREALLKRKMRASGQSTG</sequence>
<reference evidence="2 3" key="1">
    <citation type="submission" date="2024-02" db="EMBL/GenBank/DDBJ databases">
        <authorList>
            <person name="Chen Y."/>
            <person name="Shah S."/>
            <person name="Dougan E. K."/>
            <person name="Thang M."/>
            <person name="Chan C."/>
        </authorList>
    </citation>
    <scope>NUCLEOTIDE SEQUENCE [LARGE SCALE GENOMIC DNA]</scope>
</reference>
<keyword evidence="3" id="KW-1185">Reference proteome</keyword>
<dbReference type="Proteomes" id="UP001642464">
    <property type="component" value="Unassembled WGS sequence"/>
</dbReference>
<name>A0ABP0SFZ5_9DINO</name>
<gene>
    <name evidence="2" type="ORF">SCF082_LOCUS51630</name>
</gene>
<feature type="compositionally biased region" description="Acidic residues" evidence="1">
    <location>
        <begin position="148"/>
        <end position="157"/>
    </location>
</feature>
<protein>
    <submittedName>
        <fullName evidence="2">Uncharacterized protein</fullName>
    </submittedName>
</protein>
<proteinExistence type="predicted"/>
<feature type="region of interest" description="Disordered" evidence="1">
    <location>
        <begin position="130"/>
        <end position="161"/>
    </location>
</feature>
<dbReference type="EMBL" id="CAXAMM010043673">
    <property type="protein sequence ID" value="CAK9111185.1"/>
    <property type="molecule type" value="Genomic_DNA"/>
</dbReference>
<organism evidence="2 3">
    <name type="scientific">Durusdinium trenchii</name>
    <dbReference type="NCBI Taxonomy" id="1381693"/>
    <lineage>
        <taxon>Eukaryota</taxon>
        <taxon>Sar</taxon>
        <taxon>Alveolata</taxon>
        <taxon>Dinophyceae</taxon>
        <taxon>Suessiales</taxon>
        <taxon>Symbiodiniaceae</taxon>
        <taxon>Durusdinium</taxon>
    </lineage>
</organism>
<evidence type="ECO:0000256" key="1">
    <source>
        <dbReference type="SAM" id="MobiDB-lite"/>
    </source>
</evidence>